<evidence type="ECO:0000313" key="12">
    <source>
        <dbReference type="Proteomes" id="UP000015104"/>
    </source>
</evidence>
<feature type="compositionally biased region" description="Basic and acidic residues" evidence="9">
    <location>
        <begin position="727"/>
        <end position="742"/>
    </location>
</feature>
<dbReference type="OMA" id="IKVFWHT"/>
<feature type="compositionally biased region" description="Acidic residues" evidence="9">
    <location>
        <begin position="1193"/>
        <end position="1208"/>
    </location>
</feature>
<evidence type="ECO:0000259" key="10">
    <source>
        <dbReference type="PROSITE" id="PS50103"/>
    </source>
</evidence>
<reference evidence="12" key="1">
    <citation type="submission" date="2011-08" db="EMBL/GenBank/DDBJ databases">
        <authorList>
            <person name="Rombauts S."/>
        </authorList>
    </citation>
    <scope>NUCLEOTIDE SEQUENCE</scope>
    <source>
        <strain evidence="12">London</strain>
    </source>
</reference>
<feature type="region of interest" description="Disordered" evidence="9">
    <location>
        <begin position="80"/>
        <end position="103"/>
    </location>
</feature>
<feature type="domain" description="C3H1-type" evidence="10">
    <location>
        <begin position="354"/>
        <end position="382"/>
    </location>
</feature>
<feature type="zinc finger region" description="C3H1-type" evidence="7">
    <location>
        <begin position="354"/>
        <end position="382"/>
    </location>
</feature>
<sequence>MLIENPESLKTWLTSYLEPLCDADPQALAQYVMALIGKDKPAKDLKNNLFEQLEVFLQKETEPFVEVLFQTLENKSYLNSVHSDSHSSTSSDRSPSGCDGIGNLPSTIDHYKVHEPIGSPLPSLSPIYDPKISLLNLPDSSASAPSNQLTATAHSKRSYHNRERSKSRSHSRSRSRSRSPPISSSQNRHRPRDVDMRRPGGYAVVPNQGGSRSHYIEERNRRTGWNGPSSRGMSRRYGPSSSSSSLSSSSHLGGGYRRNQQQVTRRSRSRSKSRTPSRSRSSSYSPHSNRSRSRSPSHDRGRTKDKTRNKNQNRVQSTSRSRSRNRDGPVAKRTKISSKSPLDEEGEDGKEDKPFIKKRCRDYDERGFCMRGDLCQYDHGSDPVVLDGAVSSVVLGLAANGATTLTATQSIAAGSANFLNEPYNPEAPGIDKQMNPHGARRGSGVGALVAPLRVPVKSVGNNYNHLPQHPFWSNITTPLRPIPPGPGSSSFIPSLSQQNRPRELVGVPTLSDGKNSSSSSSNINPEIPKIPHSSTIDSSTSTTISGNNNGSNSHTTNSNMSRRGGNNSGRGGNGSGHRGGFRGGYLKRMVTNDSADKCTLEVRKIPPNLNTIANLNSHFSKFGSIVNLQVCYDGDPEAALVQFASHSEALSAHRCTEAVLNNRFIKVFWHSKDQSQQSNQQSQPPATPAQCHQLYGKAYESSLRDRAANGSLVNESKNIDSNNSRPNVKERLGLRHGTDQDKNSVSTNVTSTGSISRTVFNPLLLKKQYPSSASIATSTTVNQANPVVNPGAPNSGPVAPAKSKEDLKKDKLLKKLDLQKKRQQILLSCMQQQKLLIDKLQKAKTDKEKTDIRSTVAALDKQIKKLESDIKKDAEVILAETAKLPSSGKKSKIQVEKELLDVEMDFYNELHKGATTTELNAKLQELKIKTKNLCMNDVRYTKTMMKRFAEMKGALRGRNRLANHTLAKNFENLRKVDRRTRKIFIEGVAEDDNNVLLAHLSQTAEIESLESMPQGVMVTFKTRRDAEMALPLISTVKLKDQVPLKASWFDEAKVKTEESEIANSIDKPSDLESLIENEINLNNDKLDEDVDQEDLNEGEGVEDEEIPEACENLLKEEEQEEEQDEERKVDFVEDEEEARAEAPEDQDEEFETSPEGVNVKIDEGDNDEEGDEIGTQDGNQASPVDELSLGVGVEDDLLEEEETDDEDESRAWRR</sequence>
<feature type="compositionally biased region" description="Low complexity" evidence="9">
    <location>
        <begin position="487"/>
        <end position="496"/>
    </location>
</feature>
<proteinExistence type="predicted"/>
<gene>
    <name evidence="11" type="primary">107366402</name>
</gene>
<dbReference type="AlphaFoldDB" id="T1KQR7"/>
<feature type="compositionally biased region" description="Basic and acidic residues" evidence="9">
    <location>
        <begin position="296"/>
        <end position="308"/>
    </location>
</feature>
<feature type="region of interest" description="Disordered" evidence="9">
    <location>
        <begin position="711"/>
        <end position="750"/>
    </location>
</feature>
<dbReference type="InterPro" id="IPR000571">
    <property type="entry name" value="Znf_CCCH"/>
</dbReference>
<feature type="region of interest" description="Disordered" evidence="9">
    <location>
        <begin position="477"/>
        <end position="585"/>
    </location>
</feature>
<feature type="compositionally biased region" description="Acidic residues" evidence="9">
    <location>
        <begin position="1086"/>
        <end position="1108"/>
    </location>
</feature>
<dbReference type="InterPro" id="IPR000504">
    <property type="entry name" value="RRM_dom"/>
</dbReference>
<dbReference type="HOGENOM" id="CLU_006190_0_0_1"/>
<evidence type="ECO:0000256" key="3">
    <source>
        <dbReference type="ARBA" id="ARBA00022833"/>
    </source>
</evidence>
<dbReference type="OrthoDB" id="443401at2759"/>
<dbReference type="SMART" id="SM00360">
    <property type="entry name" value="RRM"/>
    <property type="match status" value="2"/>
</dbReference>
<accession>T1KQR7</accession>
<keyword evidence="2 7" id="KW-0863">Zinc-finger</keyword>
<dbReference type="GO" id="GO:0008270">
    <property type="term" value="F:zinc ion binding"/>
    <property type="evidence" value="ECO:0007669"/>
    <property type="project" value="UniProtKB-KW"/>
</dbReference>
<dbReference type="PANTHER" id="PTHR14398:SF0">
    <property type="entry name" value="ZINC FINGER PROTEIN SWM"/>
    <property type="match status" value="1"/>
</dbReference>
<evidence type="ECO:0000256" key="2">
    <source>
        <dbReference type="ARBA" id="ARBA00022771"/>
    </source>
</evidence>
<name>T1KQR7_TETUR</name>
<dbReference type="eggNOG" id="KOG2135">
    <property type="taxonomic scope" value="Eukaryota"/>
</dbReference>
<dbReference type="InterPro" id="IPR035979">
    <property type="entry name" value="RBD_domain_sf"/>
</dbReference>
<dbReference type="InterPro" id="IPR012677">
    <property type="entry name" value="Nucleotide-bd_a/b_plait_sf"/>
</dbReference>
<dbReference type="InterPro" id="IPR002483">
    <property type="entry name" value="PWI_dom"/>
</dbReference>
<evidence type="ECO:0000256" key="8">
    <source>
        <dbReference type="SAM" id="Coils"/>
    </source>
</evidence>
<dbReference type="EMBL" id="CAEY01000380">
    <property type="status" value="NOT_ANNOTATED_CDS"/>
    <property type="molecule type" value="Genomic_DNA"/>
</dbReference>
<dbReference type="Gene3D" id="3.30.70.330">
    <property type="match status" value="1"/>
</dbReference>
<dbReference type="STRING" id="32264.T1KQR7"/>
<dbReference type="SUPFAM" id="SSF54928">
    <property type="entry name" value="RNA-binding domain, RBD"/>
    <property type="match status" value="1"/>
</dbReference>
<dbReference type="Pfam" id="PF01480">
    <property type="entry name" value="PWI"/>
    <property type="match status" value="1"/>
</dbReference>
<feature type="compositionally biased region" description="Acidic residues" evidence="9">
    <location>
        <begin position="1164"/>
        <end position="1174"/>
    </location>
</feature>
<evidence type="ECO:0000313" key="11">
    <source>
        <dbReference type="EnsemblMetazoa" id="tetur18g00890.1"/>
    </source>
</evidence>
<keyword evidence="3 7" id="KW-0862">Zinc</keyword>
<feature type="compositionally biased region" description="Basic residues" evidence="9">
    <location>
        <begin position="167"/>
        <end position="177"/>
    </location>
</feature>
<dbReference type="PANTHER" id="PTHR14398">
    <property type="entry name" value="RNA RECOGNITION RRM/RNP DOMAIN"/>
    <property type="match status" value="1"/>
</dbReference>
<evidence type="ECO:0000256" key="4">
    <source>
        <dbReference type="ARBA" id="ARBA00022884"/>
    </source>
</evidence>
<feature type="compositionally biased region" description="Low complexity" evidence="9">
    <location>
        <begin position="227"/>
        <end position="251"/>
    </location>
</feature>
<reference evidence="11" key="2">
    <citation type="submission" date="2015-06" db="UniProtKB">
        <authorList>
            <consortium name="EnsemblMetazoa"/>
        </authorList>
    </citation>
    <scope>IDENTIFICATION</scope>
</reference>
<dbReference type="GO" id="GO:0003723">
    <property type="term" value="F:RNA binding"/>
    <property type="evidence" value="ECO:0007669"/>
    <property type="project" value="UniProtKB-KW"/>
</dbReference>
<dbReference type="KEGG" id="tut:107366402"/>
<evidence type="ECO:0000256" key="5">
    <source>
        <dbReference type="ARBA" id="ARBA00023054"/>
    </source>
</evidence>
<feature type="compositionally biased region" description="Acidic residues" evidence="9">
    <location>
        <begin position="1132"/>
        <end position="1152"/>
    </location>
</feature>
<dbReference type="PROSITE" id="PS50103">
    <property type="entry name" value="ZF_C3H1"/>
    <property type="match status" value="1"/>
</dbReference>
<feature type="compositionally biased region" description="Polar residues" evidence="9">
    <location>
        <begin position="139"/>
        <end position="153"/>
    </location>
</feature>
<feature type="compositionally biased region" description="Low complexity" evidence="9">
    <location>
        <begin position="532"/>
        <end position="565"/>
    </location>
</feature>
<dbReference type="InterPro" id="IPR045137">
    <property type="entry name" value="RBM26/27"/>
</dbReference>
<dbReference type="FunFam" id="3.30.70.330:FF:000330">
    <property type="entry name" value="RNA-binding motif protein 26"/>
    <property type="match status" value="1"/>
</dbReference>
<feature type="region of interest" description="Disordered" evidence="9">
    <location>
        <begin position="784"/>
        <end position="806"/>
    </location>
</feature>
<keyword evidence="1 7" id="KW-0479">Metal-binding</keyword>
<feature type="coiled-coil region" evidence="8">
    <location>
        <begin position="830"/>
        <end position="876"/>
    </location>
</feature>
<dbReference type="Proteomes" id="UP000015104">
    <property type="component" value="Unassembled WGS sequence"/>
</dbReference>
<dbReference type="CDD" id="cd12257">
    <property type="entry name" value="RRM1_RBM26_like"/>
    <property type="match status" value="1"/>
</dbReference>
<organism evidence="11 12">
    <name type="scientific">Tetranychus urticae</name>
    <name type="common">Two-spotted spider mite</name>
    <dbReference type="NCBI Taxonomy" id="32264"/>
    <lineage>
        <taxon>Eukaryota</taxon>
        <taxon>Metazoa</taxon>
        <taxon>Ecdysozoa</taxon>
        <taxon>Arthropoda</taxon>
        <taxon>Chelicerata</taxon>
        <taxon>Arachnida</taxon>
        <taxon>Acari</taxon>
        <taxon>Acariformes</taxon>
        <taxon>Trombidiformes</taxon>
        <taxon>Prostigmata</taxon>
        <taxon>Eleutherengona</taxon>
        <taxon>Raphignathae</taxon>
        <taxon>Tetranychoidea</taxon>
        <taxon>Tetranychidae</taxon>
        <taxon>Tetranychus</taxon>
    </lineage>
</organism>
<protein>
    <recommendedName>
        <fullName evidence="10">C3H1-type domain-containing protein</fullName>
    </recommendedName>
</protein>
<evidence type="ECO:0000256" key="9">
    <source>
        <dbReference type="SAM" id="MobiDB-lite"/>
    </source>
</evidence>
<feature type="compositionally biased region" description="Low complexity" evidence="9">
    <location>
        <begin position="278"/>
        <end position="288"/>
    </location>
</feature>
<feature type="compositionally biased region" description="Low complexity" evidence="9">
    <location>
        <begin position="80"/>
        <end position="96"/>
    </location>
</feature>
<feature type="compositionally biased region" description="Polar residues" evidence="9">
    <location>
        <begin position="711"/>
        <end position="726"/>
    </location>
</feature>
<feature type="compositionally biased region" description="Gly residues" evidence="9">
    <location>
        <begin position="566"/>
        <end position="583"/>
    </location>
</feature>
<evidence type="ECO:0000256" key="6">
    <source>
        <dbReference type="ARBA" id="ARBA00043866"/>
    </source>
</evidence>
<comment type="function">
    <text evidence="6">May be involved in the turnover of nuclear polyadenylated (pA+) RNA.</text>
</comment>
<feature type="compositionally biased region" description="Basic residues" evidence="9">
    <location>
        <begin position="265"/>
        <end position="277"/>
    </location>
</feature>
<evidence type="ECO:0000256" key="1">
    <source>
        <dbReference type="ARBA" id="ARBA00022723"/>
    </source>
</evidence>
<feature type="region of interest" description="Disordered" evidence="9">
    <location>
        <begin position="139"/>
        <end position="352"/>
    </location>
</feature>
<keyword evidence="5 8" id="KW-0175">Coiled coil</keyword>
<evidence type="ECO:0000256" key="7">
    <source>
        <dbReference type="PROSITE-ProRule" id="PRU00723"/>
    </source>
</evidence>
<keyword evidence="12" id="KW-1185">Reference proteome</keyword>
<dbReference type="Pfam" id="PF00076">
    <property type="entry name" value="RRM_1"/>
    <property type="match status" value="1"/>
</dbReference>
<dbReference type="GO" id="GO:0005634">
    <property type="term" value="C:nucleus"/>
    <property type="evidence" value="ECO:0007669"/>
    <property type="project" value="TreeGrafter"/>
</dbReference>
<feature type="region of interest" description="Disordered" evidence="9">
    <location>
        <begin position="1080"/>
        <end position="1214"/>
    </location>
</feature>
<keyword evidence="4" id="KW-0694">RNA-binding</keyword>
<dbReference type="EnsemblMetazoa" id="tetur18g00890.1">
    <property type="protein sequence ID" value="tetur18g00890.1"/>
    <property type="gene ID" value="tetur18g00890"/>
</dbReference>